<dbReference type="Proteomes" id="UP000183210">
    <property type="component" value="Unassembled WGS sequence"/>
</dbReference>
<organism evidence="1 2">
    <name type="scientific">Pseudomonas lutea</name>
    <dbReference type="NCBI Taxonomy" id="243924"/>
    <lineage>
        <taxon>Bacteria</taxon>
        <taxon>Pseudomonadati</taxon>
        <taxon>Pseudomonadota</taxon>
        <taxon>Gammaproteobacteria</taxon>
        <taxon>Pseudomonadales</taxon>
        <taxon>Pseudomonadaceae</taxon>
        <taxon>Pseudomonas</taxon>
    </lineage>
</organism>
<protein>
    <submittedName>
        <fullName evidence="1">Uncharacterized protein</fullName>
    </submittedName>
</protein>
<accession>A0A9X8MHI4</accession>
<dbReference type="AlphaFoldDB" id="A0A9X8MHI4"/>
<comment type="caution">
    <text evidence="1">The sequence shown here is derived from an EMBL/GenBank/DDBJ whole genome shotgun (WGS) entry which is preliminary data.</text>
</comment>
<sequence>MGLKDLRKPAVPLVKDEKLGSDEAAEAFISGAPVSTAPAVPKKKKKSQAVFVRTTFSLSKKVNKDIDKLSLLPRDFRVSRSDVVRAGILALSQLEQAEVLALLEKAKNENVT</sequence>
<gene>
    <name evidence="1" type="ORF">SAMN05216409_1223</name>
</gene>
<proteinExistence type="predicted"/>
<reference evidence="1 2" key="1">
    <citation type="submission" date="2016-10" db="EMBL/GenBank/DDBJ databases">
        <authorList>
            <person name="Varghese N."/>
            <person name="Submissions S."/>
        </authorList>
    </citation>
    <scope>NUCLEOTIDE SEQUENCE [LARGE SCALE GENOMIC DNA]</scope>
    <source>
        <strain evidence="1 2">LMG 21974</strain>
    </source>
</reference>
<dbReference type="RefSeq" id="WP_074830175.1">
    <property type="nucleotide sequence ID" value="NZ_FOEV01000022.1"/>
</dbReference>
<evidence type="ECO:0000313" key="1">
    <source>
        <dbReference type="EMBL" id="SER44034.1"/>
    </source>
</evidence>
<dbReference type="EMBL" id="FOEV01000022">
    <property type="protein sequence ID" value="SER44034.1"/>
    <property type="molecule type" value="Genomic_DNA"/>
</dbReference>
<evidence type="ECO:0000313" key="2">
    <source>
        <dbReference type="Proteomes" id="UP000183210"/>
    </source>
</evidence>
<dbReference type="GeneID" id="300269659"/>
<name>A0A9X8MHI4_9PSED</name>